<accession>A0A2W7I0P8</accession>
<dbReference type="AlphaFoldDB" id="A0A2W7I0P8"/>
<keyword evidence="4" id="KW-0812">Transmembrane</keyword>
<name>A0A2W7I0P8_9FLAO</name>
<dbReference type="Proteomes" id="UP000249542">
    <property type="component" value="Unassembled WGS sequence"/>
</dbReference>
<keyword evidence="3" id="KW-1134">Transmembrane beta strand</keyword>
<keyword evidence="6" id="KW-0998">Cell outer membrane</keyword>
<keyword evidence="7" id="KW-0732">Signal</keyword>
<dbReference type="GO" id="GO:0044718">
    <property type="term" value="P:siderophore transmembrane transport"/>
    <property type="evidence" value="ECO:0007669"/>
    <property type="project" value="TreeGrafter"/>
</dbReference>
<keyword evidence="5" id="KW-0472">Membrane</keyword>
<feature type="signal peptide" evidence="7">
    <location>
        <begin position="1"/>
        <end position="24"/>
    </location>
</feature>
<dbReference type="SUPFAM" id="SSF56935">
    <property type="entry name" value="Porins"/>
    <property type="match status" value="1"/>
</dbReference>
<dbReference type="PANTHER" id="PTHR30069">
    <property type="entry name" value="TONB-DEPENDENT OUTER MEMBRANE RECEPTOR"/>
    <property type="match status" value="1"/>
</dbReference>
<evidence type="ECO:0000256" key="1">
    <source>
        <dbReference type="ARBA" id="ARBA00004571"/>
    </source>
</evidence>
<evidence type="ECO:0000256" key="6">
    <source>
        <dbReference type="ARBA" id="ARBA00023237"/>
    </source>
</evidence>
<dbReference type="InterPro" id="IPR039426">
    <property type="entry name" value="TonB-dep_rcpt-like"/>
</dbReference>
<evidence type="ECO:0000313" key="9">
    <source>
        <dbReference type="Proteomes" id="UP000249542"/>
    </source>
</evidence>
<evidence type="ECO:0000256" key="7">
    <source>
        <dbReference type="SAM" id="SignalP"/>
    </source>
</evidence>
<keyword evidence="9" id="KW-1185">Reference proteome</keyword>
<dbReference type="GO" id="GO:0009279">
    <property type="term" value="C:cell outer membrane"/>
    <property type="evidence" value="ECO:0007669"/>
    <property type="project" value="UniProtKB-SubCell"/>
</dbReference>
<sequence>MQRISLSKVFLYSITFLFTGVVFAQEDEEGDIDTERLIIVKPYSPTVSDAFKVKQTPVINDSTENKKKQVSYDIFSFPVASTFTPAKGTAAGVTRKSMPRLYDNYASLGFGNYSNIAAEFYSTINLDRGKEVSIGLVHNSSQGGIDEARLDDKFYDTGLEIGYKAQQRNFTWGVDAGFQHQVYNWYGIPDYFQPTEIELAGIDPQHSYYAATFGANIDMEQGIFDEAKFKYRRFGDNFGSGENHVKWTPKLEFPVVEQLIGTELSFDFVNGNFDESYENLPVSNQYGFFNLGVAPSIQIQNEDLSVNLGAQLVYSMDIENEDNNLYLYPKVTGSYRVAGDYFIAYAGAEGELKQNTYYEFVQENPFVSPTLLVAPTDKQYDIYLGGKGKFTDQISYNIRGSYKSEVNKPMFIHNPYVATGNTPKEGYENFNSFGVVYDDVTTVSFFGELQFALSDDFNVRLNGTYNNYSADTQDEVWNLPEFEGSLALDYQITEKWFAGASMFAVGERNVYLDFQGLQSTYQTKGTMDAYLDANLRVGYKLNDRLSLFARGNNLLTENYRPWLGYPTQGLQVMAGASYQFDW</sequence>
<reference evidence="8 9" key="1">
    <citation type="submission" date="2018-06" db="EMBL/GenBank/DDBJ databases">
        <title>Genomic Encyclopedia of Archaeal and Bacterial Type Strains, Phase II (KMG-II): from individual species to whole genera.</title>
        <authorList>
            <person name="Goeker M."/>
        </authorList>
    </citation>
    <scope>NUCLEOTIDE SEQUENCE [LARGE SCALE GENOMIC DNA]</scope>
    <source>
        <strain evidence="8 9">DSM 15361</strain>
    </source>
</reference>
<dbReference type="EMBL" id="QKYV01000007">
    <property type="protein sequence ID" value="PZW38835.1"/>
    <property type="molecule type" value="Genomic_DNA"/>
</dbReference>
<keyword evidence="2" id="KW-0813">Transport</keyword>
<comment type="caution">
    <text evidence="8">The sequence shown here is derived from an EMBL/GenBank/DDBJ whole genome shotgun (WGS) entry which is preliminary data.</text>
</comment>
<evidence type="ECO:0000256" key="5">
    <source>
        <dbReference type="ARBA" id="ARBA00023136"/>
    </source>
</evidence>
<organism evidence="8 9">
    <name type="scientific">Mesonia algae</name>
    <dbReference type="NCBI Taxonomy" id="213248"/>
    <lineage>
        <taxon>Bacteria</taxon>
        <taxon>Pseudomonadati</taxon>
        <taxon>Bacteroidota</taxon>
        <taxon>Flavobacteriia</taxon>
        <taxon>Flavobacteriales</taxon>
        <taxon>Flavobacteriaceae</taxon>
        <taxon>Mesonia</taxon>
    </lineage>
</organism>
<dbReference type="PANTHER" id="PTHR30069:SF40">
    <property type="entry name" value="TONB-DEPENDENT RECEPTOR NMB0964-RELATED"/>
    <property type="match status" value="1"/>
</dbReference>
<proteinExistence type="predicted"/>
<evidence type="ECO:0000256" key="3">
    <source>
        <dbReference type="ARBA" id="ARBA00022452"/>
    </source>
</evidence>
<evidence type="ECO:0000256" key="4">
    <source>
        <dbReference type="ARBA" id="ARBA00022692"/>
    </source>
</evidence>
<keyword evidence="8" id="KW-0675">Receptor</keyword>
<evidence type="ECO:0000313" key="8">
    <source>
        <dbReference type="EMBL" id="PZW38835.1"/>
    </source>
</evidence>
<evidence type="ECO:0000256" key="2">
    <source>
        <dbReference type="ARBA" id="ARBA00022448"/>
    </source>
</evidence>
<dbReference type="GO" id="GO:0015344">
    <property type="term" value="F:siderophore uptake transmembrane transporter activity"/>
    <property type="evidence" value="ECO:0007669"/>
    <property type="project" value="TreeGrafter"/>
</dbReference>
<dbReference type="RefSeq" id="WP_111541773.1">
    <property type="nucleotide sequence ID" value="NZ_QKYV01000007.1"/>
</dbReference>
<gene>
    <name evidence="8" type="ORF">LX95_02504</name>
</gene>
<feature type="chain" id="PRO_5016132828" evidence="7">
    <location>
        <begin position="25"/>
        <end position="582"/>
    </location>
</feature>
<protein>
    <submittedName>
        <fullName evidence="8">TonB dependent receptor</fullName>
    </submittedName>
</protein>
<dbReference type="InterPro" id="IPR036942">
    <property type="entry name" value="Beta-barrel_TonB_sf"/>
</dbReference>
<comment type="subcellular location">
    <subcellularLocation>
        <location evidence="1">Cell outer membrane</location>
        <topology evidence="1">Multi-pass membrane protein</topology>
    </subcellularLocation>
</comment>
<dbReference type="Gene3D" id="2.40.170.20">
    <property type="entry name" value="TonB-dependent receptor, beta-barrel domain"/>
    <property type="match status" value="1"/>
</dbReference>